<dbReference type="HOGENOM" id="CLU_120076_2_1_1"/>
<dbReference type="InterPro" id="IPR045297">
    <property type="entry name" value="Complex1_LYR_LYRM4"/>
</dbReference>
<dbReference type="EMBL" id="KN822975">
    <property type="protein sequence ID" value="KIO30156.1"/>
    <property type="molecule type" value="Genomic_DNA"/>
</dbReference>
<dbReference type="InterPro" id="IPR051522">
    <property type="entry name" value="ISC_assembly_LYR"/>
</dbReference>
<dbReference type="Proteomes" id="UP000054248">
    <property type="component" value="Unassembled WGS sequence"/>
</dbReference>
<dbReference type="Pfam" id="PF05347">
    <property type="entry name" value="Complex1_LYR"/>
    <property type="match status" value="1"/>
</dbReference>
<dbReference type="AlphaFoldDB" id="A0A0C3QPF5"/>
<evidence type="ECO:0000313" key="4">
    <source>
        <dbReference type="Proteomes" id="UP000054248"/>
    </source>
</evidence>
<feature type="domain" description="Complex 1 LYR protein" evidence="2">
    <location>
        <begin position="10"/>
        <end position="66"/>
    </location>
</feature>
<proteinExistence type="inferred from homology"/>
<dbReference type="InterPro" id="IPR008011">
    <property type="entry name" value="Complex1_LYR_dom"/>
</dbReference>
<dbReference type="GO" id="GO:0016226">
    <property type="term" value="P:iron-sulfur cluster assembly"/>
    <property type="evidence" value="ECO:0007669"/>
    <property type="project" value="InterPro"/>
</dbReference>
<sequence length="86" mass="10029">MAAATPTQAQIRSLYQSFIRTSRSFASYNFRTYFIRNSQEKFRAHLQEKDPQRITELYNKAVEDLAALKRSAVVNRLYEGPKLVVE</sequence>
<keyword evidence="4" id="KW-1185">Reference proteome</keyword>
<dbReference type="OrthoDB" id="275715at2759"/>
<protein>
    <recommendedName>
        <fullName evidence="2">Complex 1 LYR protein domain-containing protein</fullName>
    </recommendedName>
</protein>
<dbReference type="STRING" id="1051891.A0A0C3QPF5"/>
<comment type="similarity">
    <text evidence="1">Belongs to the complex I LYR family.</text>
</comment>
<name>A0A0C3QPF5_9AGAM</name>
<reference evidence="4" key="2">
    <citation type="submission" date="2015-01" db="EMBL/GenBank/DDBJ databases">
        <title>Evolutionary Origins and Diversification of the Mycorrhizal Mutualists.</title>
        <authorList>
            <consortium name="DOE Joint Genome Institute"/>
            <consortium name="Mycorrhizal Genomics Consortium"/>
            <person name="Kohler A."/>
            <person name="Kuo A."/>
            <person name="Nagy L.G."/>
            <person name="Floudas D."/>
            <person name="Copeland A."/>
            <person name="Barry K.W."/>
            <person name="Cichocki N."/>
            <person name="Veneault-Fourrey C."/>
            <person name="LaButti K."/>
            <person name="Lindquist E.A."/>
            <person name="Lipzen A."/>
            <person name="Lundell T."/>
            <person name="Morin E."/>
            <person name="Murat C."/>
            <person name="Riley R."/>
            <person name="Ohm R."/>
            <person name="Sun H."/>
            <person name="Tunlid A."/>
            <person name="Henrissat B."/>
            <person name="Grigoriev I.V."/>
            <person name="Hibbett D.S."/>
            <person name="Martin F."/>
        </authorList>
    </citation>
    <scope>NUCLEOTIDE SEQUENCE [LARGE SCALE GENOMIC DNA]</scope>
    <source>
        <strain evidence="4">MUT 4182</strain>
    </source>
</reference>
<evidence type="ECO:0000313" key="3">
    <source>
        <dbReference type="EMBL" id="KIO30156.1"/>
    </source>
</evidence>
<dbReference type="GO" id="GO:0005739">
    <property type="term" value="C:mitochondrion"/>
    <property type="evidence" value="ECO:0007669"/>
    <property type="project" value="TreeGrafter"/>
</dbReference>
<reference evidence="3 4" key="1">
    <citation type="submission" date="2014-04" db="EMBL/GenBank/DDBJ databases">
        <authorList>
            <consortium name="DOE Joint Genome Institute"/>
            <person name="Kuo A."/>
            <person name="Girlanda M."/>
            <person name="Perotto S."/>
            <person name="Kohler A."/>
            <person name="Nagy L.G."/>
            <person name="Floudas D."/>
            <person name="Copeland A."/>
            <person name="Barry K.W."/>
            <person name="Cichocki N."/>
            <person name="Veneault-Fourrey C."/>
            <person name="LaButti K."/>
            <person name="Lindquist E.A."/>
            <person name="Lipzen A."/>
            <person name="Lundell T."/>
            <person name="Morin E."/>
            <person name="Murat C."/>
            <person name="Sun H."/>
            <person name="Tunlid A."/>
            <person name="Henrissat B."/>
            <person name="Grigoriev I.V."/>
            <person name="Hibbett D.S."/>
            <person name="Martin F."/>
            <person name="Nordberg H.P."/>
            <person name="Cantor M.N."/>
            <person name="Hua S.X."/>
        </authorList>
    </citation>
    <scope>NUCLEOTIDE SEQUENCE [LARGE SCALE GENOMIC DNA]</scope>
    <source>
        <strain evidence="3 4">MUT 4182</strain>
    </source>
</reference>
<evidence type="ECO:0000259" key="2">
    <source>
        <dbReference type="Pfam" id="PF05347"/>
    </source>
</evidence>
<organism evidence="3 4">
    <name type="scientific">Tulasnella calospora MUT 4182</name>
    <dbReference type="NCBI Taxonomy" id="1051891"/>
    <lineage>
        <taxon>Eukaryota</taxon>
        <taxon>Fungi</taxon>
        <taxon>Dikarya</taxon>
        <taxon>Basidiomycota</taxon>
        <taxon>Agaricomycotina</taxon>
        <taxon>Agaricomycetes</taxon>
        <taxon>Cantharellales</taxon>
        <taxon>Tulasnellaceae</taxon>
        <taxon>Tulasnella</taxon>
    </lineage>
</organism>
<evidence type="ECO:0000256" key="1">
    <source>
        <dbReference type="ARBA" id="ARBA00009508"/>
    </source>
</evidence>
<accession>A0A0C3QPF5</accession>
<dbReference type="GO" id="GO:1990221">
    <property type="term" value="C:L-cysteine desulfurase complex"/>
    <property type="evidence" value="ECO:0007669"/>
    <property type="project" value="TreeGrafter"/>
</dbReference>
<dbReference type="CDD" id="cd20264">
    <property type="entry name" value="Complex1_LYR_LYRM4"/>
    <property type="match status" value="1"/>
</dbReference>
<gene>
    <name evidence="3" type="ORF">M407DRAFT_38387</name>
</gene>
<feature type="non-terminal residue" evidence="3">
    <location>
        <position position="86"/>
    </location>
</feature>
<dbReference type="PANTHER" id="PTHR13166:SF7">
    <property type="entry name" value="LYR MOTIF-CONTAINING PROTEIN 4"/>
    <property type="match status" value="1"/>
</dbReference>
<dbReference type="PANTHER" id="PTHR13166">
    <property type="entry name" value="PROTEIN C6ORF149"/>
    <property type="match status" value="1"/>
</dbReference>